<dbReference type="InterPro" id="IPR010185">
    <property type="entry name" value="NpdG"/>
</dbReference>
<accession>K0IDK5</accession>
<dbReference type="GO" id="GO:0016651">
    <property type="term" value="F:oxidoreductase activity, acting on NAD(P)H"/>
    <property type="evidence" value="ECO:0007669"/>
    <property type="project" value="InterPro"/>
</dbReference>
<dbReference type="EMBL" id="CP002408">
    <property type="protein sequence ID" value="AFU59481.1"/>
    <property type="molecule type" value="Genomic_DNA"/>
</dbReference>
<evidence type="ECO:0000256" key="1">
    <source>
        <dbReference type="ARBA" id="ARBA00023002"/>
    </source>
</evidence>
<keyword evidence="1" id="KW-0560">Oxidoreductase</keyword>
<evidence type="ECO:0000259" key="2">
    <source>
        <dbReference type="Pfam" id="PF03807"/>
    </source>
</evidence>
<dbReference type="InterPro" id="IPR036291">
    <property type="entry name" value="NAD(P)-bd_dom_sf"/>
</dbReference>
<dbReference type="AlphaFoldDB" id="K0IDK5"/>
<organism evidence="3 4">
    <name type="scientific">Nitrososphaera gargensis (strain Ga9.2)</name>
    <dbReference type="NCBI Taxonomy" id="1237085"/>
    <lineage>
        <taxon>Archaea</taxon>
        <taxon>Nitrososphaerota</taxon>
        <taxon>Nitrososphaeria</taxon>
        <taxon>Nitrososphaerales</taxon>
        <taxon>Nitrososphaeraceae</taxon>
        <taxon>Nitrososphaera</taxon>
    </lineage>
</organism>
<dbReference type="SUPFAM" id="SSF51735">
    <property type="entry name" value="NAD(P)-binding Rossmann-fold domains"/>
    <property type="match status" value="1"/>
</dbReference>
<sequence length="231" mass="24999">MIARDCHYMKIGIVGGTGGMGEGFALRWCKKHDVIVGSRDAQKAKEAAENYSKIAREAFGTITGSITGDDNIALGKDVDVLILSIPYEFIDDTCGRLVGKIRDDCVVVSPIVPMTRTDAGFVYIPLEQGKKQAAEMVADKLPPRSRVVSAFHTISEVKLKNVNQGLDADTFICGDDQGAIAKLTELVSEISGLRPVYLGPLSLTYQAEILTPMLLNAAKKNKMKNPSVKLI</sequence>
<proteinExistence type="predicted"/>
<reference evidence="3 4" key="1">
    <citation type="journal article" date="2012" name="Environ. Microbiol.">
        <title>The genome of the ammonia-oxidizing Candidatus Nitrososphaera gargensis: insights into metabolic versatility and environmental adaptations.</title>
        <authorList>
            <person name="Spang A."/>
            <person name="Poehlein A."/>
            <person name="Offre P."/>
            <person name="Zumbragel S."/>
            <person name="Haider S."/>
            <person name="Rychlik N."/>
            <person name="Nowka B."/>
            <person name="Schmeisser C."/>
            <person name="Lebedeva E.V."/>
            <person name="Rattei T."/>
            <person name="Bohm C."/>
            <person name="Schmid M."/>
            <person name="Galushko A."/>
            <person name="Hatzenpichler R."/>
            <person name="Weinmaier T."/>
            <person name="Daniel R."/>
            <person name="Schleper C."/>
            <person name="Spieck E."/>
            <person name="Streit W."/>
            <person name="Wagner M."/>
        </authorList>
    </citation>
    <scope>NUCLEOTIDE SEQUENCE [LARGE SCALE GENOMIC DNA]</scope>
    <source>
        <strain evidence="4">Ga9.2</strain>
    </source>
</reference>
<dbReference type="Gene3D" id="3.40.50.720">
    <property type="entry name" value="NAD(P)-binding Rossmann-like Domain"/>
    <property type="match status" value="1"/>
</dbReference>
<dbReference type="InParanoid" id="K0IDK5"/>
<dbReference type="InterPro" id="IPR028939">
    <property type="entry name" value="P5C_Rdtase_cat_N"/>
</dbReference>
<dbReference type="BioCyc" id="CNIT1237085:G1324-2558-MONOMER"/>
<dbReference type="GO" id="GO:0008823">
    <property type="term" value="F:cupric reductase (NADH) activity"/>
    <property type="evidence" value="ECO:0007669"/>
    <property type="project" value="TreeGrafter"/>
</dbReference>
<dbReference type="KEGG" id="nga:Ngar_c25590"/>
<dbReference type="PANTHER" id="PTHR14239">
    <property type="entry name" value="DUDULIN-RELATED"/>
    <property type="match status" value="1"/>
</dbReference>
<dbReference type="GO" id="GO:0015677">
    <property type="term" value="P:copper ion import"/>
    <property type="evidence" value="ECO:0007669"/>
    <property type="project" value="TreeGrafter"/>
</dbReference>
<dbReference type="GO" id="GO:0005886">
    <property type="term" value="C:plasma membrane"/>
    <property type="evidence" value="ECO:0007669"/>
    <property type="project" value="TreeGrafter"/>
</dbReference>
<evidence type="ECO:0000313" key="3">
    <source>
        <dbReference type="EMBL" id="AFU59481.1"/>
    </source>
</evidence>
<dbReference type="STRING" id="1237085.Ngar_c25590"/>
<dbReference type="GO" id="GO:0052851">
    <property type="term" value="F:ferric-chelate reductase (NADPH) activity"/>
    <property type="evidence" value="ECO:0007669"/>
    <property type="project" value="TreeGrafter"/>
</dbReference>
<dbReference type="Pfam" id="PF03807">
    <property type="entry name" value="F420_oxidored"/>
    <property type="match status" value="1"/>
</dbReference>
<dbReference type="HOGENOM" id="CLU_076368_1_1_2"/>
<dbReference type="GO" id="GO:0050661">
    <property type="term" value="F:NADP binding"/>
    <property type="evidence" value="ECO:0007669"/>
    <property type="project" value="InterPro"/>
</dbReference>
<dbReference type="PANTHER" id="PTHR14239:SF0">
    <property type="entry name" value="F420-DEPENDENT NADP REDUCTASE"/>
    <property type="match status" value="1"/>
</dbReference>
<dbReference type="InterPro" id="IPR051267">
    <property type="entry name" value="STEAP_metalloreductase"/>
</dbReference>
<dbReference type="PATRIC" id="fig|1237085.11.peg.2536"/>
<dbReference type="NCBIfam" id="TIGR01915">
    <property type="entry name" value="npdG"/>
    <property type="match status" value="1"/>
</dbReference>
<protein>
    <submittedName>
        <fullName evidence="3">Putative NADPH-dependent F420 reductase</fullName>
    </submittedName>
</protein>
<dbReference type="GO" id="GO:0070967">
    <property type="term" value="F:coenzyme F420 binding"/>
    <property type="evidence" value="ECO:0007669"/>
    <property type="project" value="InterPro"/>
</dbReference>
<gene>
    <name evidence="3" type="ordered locus">Ngar_c25590</name>
</gene>
<dbReference type="GO" id="GO:0006740">
    <property type="term" value="P:NADPH regeneration"/>
    <property type="evidence" value="ECO:0007669"/>
    <property type="project" value="InterPro"/>
</dbReference>
<dbReference type="Proteomes" id="UP000008037">
    <property type="component" value="Chromosome"/>
</dbReference>
<feature type="domain" description="Pyrroline-5-carboxylate reductase catalytic N-terminal" evidence="2">
    <location>
        <begin position="10"/>
        <end position="111"/>
    </location>
</feature>
<name>K0IDK5_NITGG</name>
<keyword evidence="4" id="KW-1185">Reference proteome</keyword>
<evidence type="ECO:0000313" key="4">
    <source>
        <dbReference type="Proteomes" id="UP000008037"/>
    </source>
</evidence>